<dbReference type="Gene3D" id="1.10.630.10">
    <property type="entry name" value="Cytochrome P450"/>
    <property type="match status" value="1"/>
</dbReference>
<evidence type="ECO:0000313" key="17">
    <source>
        <dbReference type="EMBL" id="CAH1971004.1"/>
    </source>
</evidence>
<evidence type="ECO:0000256" key="1">
    <source>
        <dbReference type="ARBA" id="ARBA00001971"/>
    </source>
</evidence>
<evidence type="ECO:0000256" key="14">
    <source>
        <dbReference type="PIRSR" id="PIRSR602401-1"/>
    </source>
</evidence>
<evidence type="ECO:0000256" key="11">
    <source>
        <dbReference type="ARBA" id="ARBA00023004"/>
    </source>
</evidence>
<gene>
    <name evidence="17" type="ORF">ACAOBT_LOCUS9226</name>
</gene>
<dbReference type="GO" id="GO:0020037">
    <property type="term" value="F:heme binding"/>
    <property type="evidence" value="ECO:0007669"/>
    <property type="project" value="InterPro"/>
</dbReference>
<dbReference type="InterPro" id="IPR002401">
    <property type="entry name" value="Cyt_P450_E_grp-I"/>
</dbReference>
<evidence type="ECO:0000256" key="15">
    <source>
        <dbReference type="RuleBase" id="RU000461"/>
    </source>
</evidence>
<keyword evidence="13 16" id="KW-0472">Membrane</keyword>
<sequence length="502" mass="57767">MVFFTVMGYLFVASVSLLCLFCVDKWVRRWLYSSSELILGPSALPVIGCAYHFFGDPSNVLRAIIRTIDSYQDIVKLWLGYRLLYVLKKPEYIEKVITNPNALNKDFFYEPLVSVLGDGLVTLGGAKWRRHRKLINPSFNQKILDNFVELFNERANHLVKILEETVGERNVPLYDIIGACVVDLSCQTAMGVNMSIGNVEKRVGEVLEKLNELSTERSLKLWNHIEVIWLLSGKKAQFNYYIKRLRSIVNEVIQKKMQDEDLKELRRDESVIANDGYDSKRRAFLDILLTQTDLNEKEIRDEVNTFLVAATRTTTNTLTAIFTVLGIYQDVQRKVYQEIVDVVGVEGEIRPEHLQRLEYTERVIKETLRVFPAVGMFSRYVAEDIDLGNNVKIEKGASAAVPVVYMHRCDKFWTDAMKFNPDRFLPGTSSRHPYTYLPFSQGPRNCIGGRYVTMLMKVVVALAIRPLKVFSEYKSIEEISLKLGILVRMTDGPKVWFQRRVS</sequence>
<evidence type="ECO:0000256" key="6">
    <source>
        <dbReference type="ARBA" id="ARBA00022617"/>
    </source>
</evidence>
<dbReference type="InterPro" id="IPR017972">
    <property type="entry name" value="Cyt_P450_CS"/>
</dbReference>
<keyword evidence="7 14" id="KW-0479">Metal-binding</keyword>
<dbReference type="PROSITE" id="PS00086">
    <property type="entry name" value="CYTOCHROME_P450"/>
    <property type="match status" value="1"/>
</dbReference>
<comment type="subcellular location">
    <subcellularLocation>
        <location evidence="4">Endoplasmic reticulum membrane</location>
        <topology evidence="4">Peripheral membrane protein</topology>
    </subcellularLocation>
    <subcellularLocation>
        <location evidence="3">Microsome membrane</location>
        <topology evidence="3">Peripheral membrane protein</topology>
    </subcellularLocation>
</comment>
<reference evidence="17" key="1">
    <citation type="submission" date="2022-03" db="EMBL/GenBank/DDBJ databases">
        <authorList>
            <person name="Sayadi A."/>
        </authorList>
    </citation>
    <scope>NUCLEOTIDE SEQUENCE</scope>
</reference>
<dbReference type="OrthoDB" id="1470350at2759"/>
<dbReference type="Proteomes" id="UP001152888">
    <property type="component" value="Unassembled WGS sequence"/>
</dbReference>
<dbReference type="Pfam" id="PF00067">
    <property type="entry name" value="p450"/>
    <property type="match status" value="1"/>
</dbReference>
<keyword evidence="12 15" id="KW-0503">Monooxygenase</keyword>
<keyword evidence="10 15" id="KW-0560">Oxidoreductase</keyword>
<comment type="caution">
    <text evidence="17">The sequence shown here is derived from an EMBL/GenBank/DDBJ whole genome shotgun (WGS) entry which is preliminary data.</text>
</comment>
<comment type="similarity">
    <text evidence="5 15">Belongs to the cytochrome P450 family.</text>
</comment>
<dbReference type="GO" id="GO:0016705">
    <property type="term" value="F:oxidoreductase activity, acting on paired donors, with incorporation or reduction of molecular oxygen"/>
    <property type="evidence" value="ECO:0007669"/>
    <property type="project" value="InterPro"/>
</dbReference>
<organism evidence="17 18">
    <name type="scientific">Acanthoscelides obtectus</name>
    <name type="common">Bean weevil</name>
    <name type="synonym">Bruchus obtectus</name>
    <dbReference type="NCBI Taxonomy" id="200917"/>
    <lineage>
        <taxon>Eukaryota</taxon>
        <taxon>Metazoa</taxon>
        <taxon>Ecdysozoa</taxon>
        <taxon>Arthropoda</taxon>
        <taxon>Hexapoda</taxon>
        <taxon>Insecta</taxon>
        <taxon>Pterygota</taxon>
        <taxon>Neoptera</taxon>
        <taxon>Endopterygota</taxon>
        <taxon>Coleoptera</taxon>
        <taxon>Polyphaga</taxon>
        <taxon>Cucujiformia</taxon>
        <taxon>Chrysomeloidea</taxon>
        <taxon>Chrysomelidae</taxon>
        <taxon>Bruchinae</taxon>
        <taxon>Bruchini</taxon>
        <taxon>Acanthoscelides</taxon>
    </lineage>
</organism>
<dbReference type="AlphaFoldDB" id="A0A9P0KDK2"/>
<comment type="function">
    <text evidence="2">May be involved in the metabolism of insect hormones and in the breakdown of synthetic insecticides.</text>
</comment>
<evidence type="ECO:0000313" key="18">
    <source>
        <dbReference type="Proteomes" id="UP001152888"/>
    </source>
</evidence>
<dbReference type="GO" id="GO:0004497">
    <property type="term" value="F:monooxygenase activity"/>
    <property type="evidence" value="ECO:0007669"/>
    <property type="project" value="UniProtKB-KW"/>
</dbReference>
<evidence type="ECO:0008006" key="19">
    <source>
        <dbReference type="Google" id="ProtNLM"/>
    </source>
</evidence>
<evidence type="ECO:0000256" key="8">
    <source>
        <dbReference type="ARBA" id="ARBA00022824"/>
    </source>
</evidence>
<dbReference type="GO" id="GO:0005789">
    <property type="term" value="C:endoplasmic reticulum membrane"/>
    <property type="evidence" value="ECO:0007669"/>
    <property type="project" value="UniProtKB-SubCell"/>
</dbReference>
<dbReference type="InterPro" id="IPR050196">
    <property type="entry name" value="Cytochrome_P450_Monoox"/>
</dbReference>
<dbReference type="EMBL" id="CAKOFQ010006780">
    <property type="protein sequence ID" value="CAH1971004.1"/>
    <property type="molecule type" value="Genomic_DNA"/>
</dbReference>
<keyword evidence="18" id="KW-1185">Reference proteome</keyword>
<evidence type="ECO:0000256" key="5">
    <source>
        <dbReference type="ARBA" id="ARBA00010617"/>
    </source>
</evidence>
<keyword evidence="8" id="KW-0256">Endoplasmic reticulum</keyword>
<dbReference type="SUPFAM" id="SSF48264">
    <property type="entry name" value="Cytochrome P450"/>
    <property type="match status" value="1"/>
</dbReference>
<dbReference type="InterPro" id="IPR036396">
    <property type="entry name" value="Cyt_P450_sf"/>
</dbReference>
<accession>A0A9P0KDK2</accession>
<name>A0A9P0KDK2_ACAOB</name>
<dbReference type="PRINTS" id="PR00385">
    <property type="entry name" value="P450"/>
</dbReference>
<dbReference type="GO" id="GO:0005506">
    <property type="term" value="F:iron ion binding"/>
    <property type="evidence" value="ECO:0007669"/>
    <property type="project" value="InterPro"/>
</dbReference>
<dbReference type="PANTHER" id="PTHR24291:SF189">
    <property type="entry name" value="CYTOCHROME P450 4C3-RELATED"/>
    <property type="match status" value="1"/>
</dbReference>
<protein>
    <recommendedName>
        <fullName evidence="19">Cytochrome P450</fullName>
    </recommendedName>
</protein>
<feature type="transmembrane region" description="Helical" evidence="16">
    <location>
        <begin position="35"/>
        <end position="54"/>
    </location>
</feature>
<evidence type="ECO:0000256" key="7">
    <source>
        <dbReference type="ARBA" id="ARBA00022723"/>
    </source>
</evidence>
<keyword evidence="16" id="KW-0812">Transmembrane</keyword>
<dbReference type="PANTHER" id="PTHR24291">
    <property type="entry name" value="CYTOCHROME P450 FAMILY 4"/>
    <property type="match status" value="1"/>
</dbReference>
<keyword evidence="6 14" id="KW-0349">Heme</keyword>
<evidence type="ECO:0000256" key="2">
    <source>
        <dbReference type="ARBA" id="ARBA00003690"/>
    </source>
</evidence>
<proteinExistence type="inferred from homology"/>
<dbReference type="InterPro" id="IPR001128">
    <property type="entry name" value="Cyt_P450"/>
</dbReference>
<feature type="transmembrane region" description="Helical" evidence="16">
    <location>
        <begin position="6"/>
        <end position="23"/>
    </location>
</feature>
<evidence type="ECO:0000256" key="4">
    <source>
        <dbReference type="ARBA" id="ARBA00004406"/>
    </source>
</evidence>
<evidence type="ECO:0000256" key="16">
    <source>
        <dbReference type="SAM" id="Phobius"/>
    </source>
</evidence>
<evidence type="ECO:0000256" key="3">
    <source>
        <dbReference type="ARBA" id="ARBA00004174"/>
    </source>
</evidence>
<evidence type="ECO:0000256" key="10">
    <source>
        <dbReference type="ARBA" id="ARBA00023002"/>
    </source>
</evidence>
<keyword evidence="16" id="KW-1133">Transmembrane helix</keyword>
<keyword evidence="11 14" id="KW-0408">Iron</keyword>
<evidence type="ECO:0000256" key="12">
    <source>
        <dbReference type="ARBA" id="ARBA00023033"/>
    </source>
</evidence>
<keyword evidence="9" id="KW-0492">Microsome</keyword>
<evidence type="ECO:0000256" key="13">
    <source>
        <dbReference type="ARBA" id="ARBA00023136"/>
    </source>
</evidence>
<comment type="cofactor">
    <cofactor evidence="1 14">
        <name>heme</name>
        <dbReference type="ChEBI" id="CHEBI:30413"/>
    </cofactor>
</comment>
<evidence type="ECO:0000256" key="9">
    <source>
        <dbReference type="ARBA" id="ARBA00022848"/>
    </source>
</evidence>
<feature type="binding site" description="axial binding residue" evidence="14">
    <location>
        <position position="446"/>
    </location>
    <ligand>
        <name>heme</name>
        <dbReference type="ChEBI" id="CHEBI:30413"/>
    </ligand>
    <ligandPart>
        <name>Fe</name>
        <dbReference type="ChEBI" id="CHEBI:18248"/>
    </ligandPart>
</feature>
<dbReference type="PRINTS" id="PR00463">
    <property type="entry name" value="EP450I"/>
</dbReference>